<dbReference type="InterPro" id="IPR000182">
    <property type="entry name" value="GNAT_dom"/>
</dbReference>
<organism evidence="4 5">
    <name type="scientific">Cohnella xylanilytica</name>
    <dbReference type="NCBI Taxonomy" id="557555"/>
    <lineage>
        <taxon>Bacteria</taxon>
        <taxon>Bacillati</taxon>
        <taxon>Bacillota</taxon>
        <taxon>Bacilli</taxon>
        <taxon>Bacillales</taxon>
        <taxon>Paenibacillaceae</taxon>
        <taxon>Cohnella</taxon>
    </lineage>
</organism>
<dbReference type="PANTHER" id="PTHR43877">
    <property type="entry name" value="AMINOALKYLPHOSPHONATE N-ACETYLTRANSFERASE-RELATED-RELATED"/>
    <property type="match status" value="1"/>
</dbReference>
<reference evidence="4 5" key="1">
    <citation type="submission" date="2020-08" db="EMBL/GenBank/DDBJ databases">
        <title>Cohnella phylogeny.</title>
        <authorList>
            <person name="Dunlap C."/>
        </authorList>
    </citation>
    <scope>NUCLEOTIDE SEQUENCE [LARGE SCALE GENOMIC DNA]</scope>
    <source>
        <strain evidence="4 5">DSM 25239</strain>
    </source>
</reference>
<dbReference type="InterPro" id="IPR016181">
    <property type="entry name" value="Acyl_CoA_acyltransferase"/>
</dbReference>
<feature type="domain" description="N-acetyltransferase" evidence="3">
    <location>
        <begin position="6"/>
        <end position="170"/>
    </location>
</feature>
<dbReference type="Gene3D" id="3.40.630.30">
    <property type="match status" value="1"/>
</dbReference>
<evidence type="ECO:0000259" key="3">
    <source>
        <dbReference type="PROSITE" id="PS51186"/>
    </source>
</evidence>
<dbReference type="SUPFAM" id="SSF55729">
    <property type="entry name" value="Acyl-CoA N-acyltransferases (Nat)"/>
    <property type="match status" value="1"/>
</dbReference>
<dbReference type="CDD" id="cd04301">
    <property type="entry name" value="NAT_SF"/>
    <property type="match status" value="1"/>
</dbReference>
<protein>
    <submittedName>
        <fullName evidence="4">GNAT family N-acetyltransferase</fullName>
    </submittedName>
</protein>
<dbReference type="PANTHER" id="PTHR43877:SF2">
    <property type="entry name" value="AMINOALKYLPHOSPHONATE N-ACETYLTRANSFERASE-RELATED"/>
    <property type="match status" value="1"/>
</dbReference>
<accession>A0A841U8H4</accession>
<evidence type="ECO:0000256" key="2">
    <source>
        <dbReference type="ARBA" id="ARBA00023315"/>
    </source>
</evidence>
<dbReference type="RefSeq" id="WP_185138295.1">
    <property type="nucleotide sequence ID" value="NZ_BORM01000002.1"/>
</dbReference>
<keyword evidence="5" id="KW-1185">Reference proteome</keyword>
<evidence type="ECO:0000313" key="4">
    <source>
        <dbReference type="EMBL" id="MBB6694321.1"/>
    </source>
</evidence>
<dbReference type="EMBL" id="JACJVR010000090">
    <property type="protein sequence ID" value="MBB6694321.1"/>
    <property type="molecule type" value="Genomic_DNA"/>
</dbReference>
<evidence type="ECO:0000313" key="5">
    <source>
        <dbReference type="Proteomes" id="UP000553776"/>
    </source>
</evidence>
<dbReference type="PROSITE" id="PS51186">
    <property type="entry name" value="GNAT"/>
    <property type="match status" value="1"/>
</dbReference>
<comment type="caution">
    <text evidence="4">The sequence shown here is derived from an EMBL/GenBank/DDBJ whole genome shotgun (WGS) entry which is preliminary data.</text>
</comment>
<dbReference type="GO" id="GO:0016747">
    <property type="term" value="F:acyltransferase activity, transferring groups other than amino-acyl groups"/>
    <property type="evidence" value="ECO:0007669"/>
    <property type="project" value="InterPro"/>
</dbReference>
<gene>
    <name evidence="4" type="ORF">H7B90_23275</name>
</gene>
<dbReference type="Pfam" id="PF00583">
    <property type="entry name" value="Acetyltransf_1"/>
    <property type="match status" value="1"/>
</dbReference>
<evidence type="ECO:0000256" key="1">
    <source>
        <dbReference type="ARBA" id="ARBA00022679"/>
    </source>
</evidence>
<dbReference type="AlphaFoldDB" id="A0A841U8H4"/>
<keyword evidence="2" id="KW-0012">Acyltransferase</keyword>
<dbReference type="Proteomes" id="UP000553776">
    <property type="component" value="Unassembled WGS sequence"/>
</dbReference>
<dbReference type="InterPro" id="IPR050832">
    <property type="entry name" value="Bact_Acetyltransf"/>
</dbReference>
<proteinExistence type="predicted"/>
<sequence length="173" mass="19301">MSSLNLIVRDATENDREAVSAVTVSAYAQYEEPISATGRWQAYVEELRASAYEGYPFARIVAETEEGEIVGSVQLFADSEAAYDDPELGIRSPIIRYLAVSPAARGRGVATLLLQESIRRSRARGADSVYLHTNDIMDAAIRLYERHGFRRAEDKDIRLGETLIKSFRLALNE</sequence>
<keyword evidence="1 4" id="KW-0808">Transferase</keyword>
<name>A0A841U8H4_9BACL</name>